<evidence type="ECO:0000256" key="1">
    <source>
        <dbReference type="ARBA" id="ARBA00006581"/>
    </source>
</evidence>
<protein>
    <recommendedName>
        <fullName evidence="2">dUTP diphosphatase</fullName>
        <ecNumber evidence="2">3.6.1.23</ecNumber>
    </recommendedName>
</protein>
<comment type="similarity">
    <text evidence="1">Belongs to the dUTPase family.</text>
</comment>
<dbReference type="RefSeq" id="WP_223928969.1">
    <property type="nucleotide sequence ID" value="NZ_BPTU01000001.1"/>
</dbReference>
<accession>A0A9R1CAI5</accession>
<dbReference type="AlphaFoldDB" id="A0A9R1CAI5"/>
<dbReference type="GO" id="GO:0000287">
    <property type="term" value="F:magnesium ion binding"/>
    <property type="evidence" value="ECO:0007669"/>
    <property type="project" value="InterPro"/>
</dbReference>
<comment type="caution">
    <text evidence="7">The sequence shown here is derived from an EMBL/GenBank/DDBJ whole genome shotgun (WGS) entry which is preliminary data.</text>
</comment>
<evidence type="ECO:0000256" key="5">
    <source>
        <dbReference type="ARBA" id="ARBA00047686"/>
    </source>
</evidence>
<sequence length="191" mass="21481">MGRKNEKIISKTEIRNPFDWMPEIELKELGSCTHPKPADKTSIGYDLYVPENTYVAPHSRTIVPTHVSLNLPRCVEGKVEPRSGFSAKGMEGLGTRHRWVLKWGFIPWRITESGVLRYNADVINGKIDPGYKGDIGVIVKNDDRGFVIKAGTRIAQLTFYRVLRPHFKVVDELSCKDRGGGFGHSGTSDRK</sequence>
<gene>
    <name evidence="7" type="primary">dut_1</name>
    <name evidence="7" type="ORF">PRLR5076_18690</name>
</gene>
<dbReference type="InterPro" id="IPR036157">
    <property type="entry name" value="dUTPase-like_sf"/>
</dbReference>
<dbReference type="PANTHER" id="PTHR11241:SF0">
    <property type="entry name" value="DEOXYURIDINE 5'-TRIPHOSPHATE NUCLEOTIDOHYDROLASE"/>
    <property type="match status" value="1"/>
</dbReference>
<evidence type="ECO:0000256" key="4">
    <source>
        <dbReference type="ARBA" id="ARBA00023080"/>
    </source>
</evidence>
<dbReference type="GO" id="GO:0006226">
    <property type="term" value="P:dUMP biosynthetic process"/>
    <property type="evidence" value="ECO:0007669"/>
    <property type="project" value="InterPro"/>
</dbReference>
<evidence type="ECO:0000256" key="3">
    <source>
        <dbReference type="ARBA" id="ARBA00022801"/>
    </source>
</evidence>
<dbReference type="SUPFAM" id="SSF51283">
    <property type="entry name" value="dUTPase-like"/>
    <property type="match status" value="1"/>
</dbReference>
<dbReference type="InterPro" id="IPR008181">
    <property type="entry name" value="dUTPase"/>
</dbReference>
<dbReference type="Pfam" id="PF00692">
    <property type="entry name" value="dUTPase"/>
    <property type="match status" value="2"/>
</dbReference>
<dbReference type="CDD" id="cd07557">
    <property type="entry name" value="trimeric_dUTPase"/>
    <property type="match status" value="1"/>
</dbReference>
<dbReference type="EMBL" id="BPUB01000002">
    <property type="protein sequence ID" value="GJG59018.1"/>
    <property type="molecule type" value="Genomic_DNA"/>
</dbReference>
<comment type="catalytic activity">
    <reaction evidence="5">
        <text>dUTP + H2O = dUMP + diphosphate + H(+)</text>
        <dbReference type="Rhea" id="RHEA:10248"/>
        <dbReference type="ChEBI" id="CHEBI:15377"/>
        <dbReference type="ChEBI" id="CHEBI:15378"/>
        <dbReference type="ChEBI" id="CHEBI:33019"/>
        <dbReference type="ChEBI" id="CHEBI:61555"/>
        <dbReference type="ChEBI" id="CHEBI:246422"/>
        <dbReference type="EC" id="3.6.1.23"/>
    </reaction>
</comment>
<evidence type="ECO:0000259" key="6">
    <source>
        <dbReference type="Pfam" id="PF00692"/>
    </source>
</evidence>
<dbReference type="EC" id="3.6.1.23" evidence="2"/>
<dbReference type="GeneID" id="72466939"/>
<dbReference type="Proteomes" id="UP000825483">
    <property type="component" value="Unassembled WGS sequence"/>
</dbReference>
<dbReference type="InterPro" id="IPR033704">
    <property type="entry name" value="dUTPase_trimeric"/>
</dbReference>
<organism evidence="7 8">
    <name type="scientific">Prevotella lacticifex</name>
    <dbReference type="NCBI Taxonomy" id="2854755"/>
    <lineage>
        <taxon>Bacteria</taxon>
        <taxon>Pseudomonadati</taxon>
        <taxon>Bacteroidota</taxon>
        <taxon>Bacteroidia</taxon>
        <taxon>Bacteroidales</taxon>
        <taxon>Prevotellaceae</taxon>
        <taxon>Prevotella</taxon>
    </lineage>
</organism>
<dbReference type="GO" id="GO:0004170">
    <property type="term" value="F:dUTP diphosphatase activity"/>
    <property type="evidence" value="ECO:0007669"/>
    <property type="project" value="UniProtKB-EC"/>
</dbReference>
<evidence type="ECO:0000256" key="2">
    <source>
        <dbReference type="ARBA" id="ARBA00012379"/>
    </source>
</evidence>
<dbReference type="InterPro" id="IPR029054">
    <property type="entry name" value="dUTPase-like"/>
</dbReference>
<reference evidence="7" key="1">
    <citation type="journal article" date="2022" name="Int. J. Syst. Evol. Microbiol.">
        <title>Prevotella lacticifex sp. nov., isolated from the rumen of cows.</title>
        <authorList>
            <person name="Shinkai T."/>
            <person name="Ikeyama N."/>
            <person name="Kumagai M."/>
            <person name="Ohmori H."/>
            <person name="Sakamoto M."/>
            <person name="Ohkuma M."/>
            <person name="Mitsumori M."/>
        </authorList>
    </citation>
    <scope>NUCLEOTIDE SEQUENCE</scope>
    <source>
        <strain evidence="7">R5076</strain>
    </source>
</reference>
<feature type="domain" description="dUTPase-like" evidence="6">
    <location>
        <begin position="120"/>
        <end position="186"/>
    </location>
</feature>
<dbReference type="GO" id="GO:0046081">
    <property type="term" value="P:dUTP catabolic process"/>
    <property type="evidence" value="ECO:0007669"/>
    <property type="project" value="InterPro"/>
</dbReference>
<keyword evidence="3" id="KW-0378">Hydrolase</keyword>
<proteinExistence type="inferred from homology"/>
<name>A0A9R1CAI5_9BACT</name>
<keyword evidence="4" id="KW-0546">Nucleotide metabolism</keyword>
<dbReference type="PANTHER" id="PTHR11241">
    <property type="entry name" value="DEOXYURIDINE 5'-TRIPHOSPHATE NUCLEOTIDOHYDROLASE"/>
    <property type="match status" value="1"/>
</dbReference>
<keyword evidence="8" id="KW-1185">Reference proteome</keyword>
<feature type="domain" description="dUTPase-like" evidence="6">
    <location>
        <begin position="34"/>
        <end position="94"/>
    </location>
</feature>
<dbReference type="Gene3D" id="2.70.40.10">
    <property type="match status" value="1"/>
</dbReference>
<evidence type="ECO:0000313" key="7">
    <source>
        <dbReference type="EMBL" id="GJG59018.1"/>
    </source>
</evidence>
<evidence type="ECO:0000313" key="8">
    <source>
        <dbReference type="Proteomes" id="UP000825483"/>
    </source>
</evidence>